<evidence type="ECO:0000256" key="3">
    <source>
        <dbReference type="ARBA" id="ARBA00022705"/>
    </source>
</evidence>
<name>A0A7X4W151_9GAMM</name>
<dbReference type="InterPro" id="IPR039418">
    <property type="entry name" value="LexA-like"/>
</dbReference>
<dbReference type="GO" id="GO:0045892">
    <property type="term" value="P:negative regulation of DNA-templated transcription"/>
    <property type="evidence" value="ECO:0007669"/>
    <property type="project" value="InterPro"/>
</dbReference>
<keyword evidence="4" id="KW-0227">DNA damage</keyword>
<evidence type="ECO:0000256" key="11">
    <source>
        <dbReference type="ARBA" id="ARBA00023236"/>
    </source>
</evidence>
<feature type="domain" description="Peptidase S24/S26A/S26B/S26C" evidence="13">
    <location>
        <begin position="41"/>
        <end position="154"/>
    </location>
</feature>
<dbReference type="GO" id="GO:0006281">
    <property type="term" value="P:DNA repair"/>
    <property type="evidence" value="ECO:0007669"/>
    <property type="project" value="UniProtKB-KW"/>
</dbReference>
<evidence type="ECO:0000313" key="14">
    <source>
        <dbReference type="EMBL" id="NAW13775.1"/>
    </source>
</evidence>
<gene>
    <name evidence="14" type="primary">lexA</name>
    <name evidence="14" type="ORF">GRB80_13080</name>
</gene>
<evidence type="ECO:0000256" key="7">
    <source>
        <dbReference type="ARBA" id="ARBA00023015"/>
    </source>
</evidence>
<dbReference type="NCBIfam" id="TIGR00498">
    <property type="entry name" value="lexA"/>
    <property type="match status" value="1"/>
</dbReference>
<keyword evidence="5 12" id="KW-0378">Hydrolase</keyword>
<comment type="similarity">
    <text evidence="1 12">Belongs to the peptidase S24 family.</text>
</comment>
<evidence type="ECO:0000256" key="9">
    <source>
        <dbReference type="ARBA" id="ARBA00023163"/>
    </source>
</evidence>
<accession>A0A7X4W151</accession>
<dbReference type="AlphaFoldDB" id="A0A7X4W151"/>
<keyword evidence="7" id="KW-0805">Transcription regulation</keyword>
<evidence type="ECO:0000256" key="6">
    <source>
        <dbReference type="ARBA" id="ARBA00022813"/>
    </source>
</evidence>
<dbReference type="GO" id="GO:0006260">
    <property type="term" value="P:DNA replication"/>
    <property type="evidence" value="ECO:0007669"/>
    <property type="project" value="UniProtKB-KW"/>
</dbReference>
<keyword evidence="6 12" id="KW-0068">Autocatalytic cleavage</keyword>
<keyword evidence="8" id="KW-0238">DNA-binding</keyword>
<evidence type="ECO:0000256" key="8">
    <source>
        <dbReference type="ARBA" id="ARBA00023125"/>
    </source>
</evidence>
<evidence type="ECO:0000256" key="10">
    <source>
        <dbReference type="ARBA" id="ARBA00023204"/>
    </source>
</evidence>
<evidence type="ECO:0000256" key="4">
    <source>
        <dbReference type="ARBA" id="ARBA00022763"/>
    </source>
</evidence>
<keyword evidence="10" id="KW-0234">DNA repair</keyword>
<sequence>MFEASTRYMIRHPNRRLAEAWSPCPLPGDPQDALEEMVDIPLLGSIAAGMPIEACPSVSHIRVPRRMVRRNTYALRVCGDSMIDCNIFDGDVIIIEQCESAENGETAVVMINGQEVTLKKLYIEKSGVRLQPANRQMAPIFLKNSDIQVLGMVMGVVRQGELAA</sequence>
<dbReference type="GO" id="GO:0009432">
    <property type="term" value="P:SOS response"/>
    <property type="evidence" value="ECO:0007669"/>
    <property type="project" value="UniProtKB-KW"/>
</dbReference>
<evidence type="ECO:0000259" key="13">
    <source>
        <dbReference type="Pfam" id="PF00717"/>
    </source>
</evidence>
<dbReference type="EC" id="3.4.21.88" evidence="14"/>
<dbReference type="CDD" id="cd06529">
    <property type="entry name" value="S24_LexA-like"/>
    <property type="match status" value="1"/>
</dbReference>
<dbReference type="Gene3D" id="2.10.109.10">
    <property type="entry name" value="Umud Fragment, subunit A"/>
    <property type="match status" value="1"/>
</dbReference>
<reference evidence="14 15" key="1">
    <citation type="submission" date="2019-12" db="EMBL/GenBank/DDBJ databases">
        <title>Draft genome sequencing of Halomonas icarensis D1-1.</title>
        <authorList>
            <person name="Pandiyan K."/>
            <person name="Kushwaha P."/>
            <person name="Gowdham M."/>
            <person name="Chakdar H."/>
            <person name="Singh A."/>
            <person name="Kumar M."/>
            <person name="Saxena A.K."/>
        </authorList>
    </citation>
    <scope>NUCLEOTIDE SEQUENCE [LARGE SCALE GENOMIC DNA]</scope>
    <source>
        <strain evidence="14 15">D1-1</strain>
    </source>
</reference>
<dbReference type="PANTHER" id="PTHR33516">
    <property type="entry name" value="LEXA REPRESSOR"/>
    <property type="match status" value="1"/>
</dbReference>
<dbReference type="EMBL" id="WUTS01000001">
    <property type="protein sequence ID" value="NAW13775.1"/>
    <property type="molecule type" value="Genomic_DNA"/>
</dbReference>
<proteinExistence type="inferred from homology"/>
<dbReference type="GO" id="GO:0003677">
    <property type="term" value="F:DNA binding"/>
    <property type="evidence" value="ECO:0007669"/>
    <property type="project" value="UniProtKB-KW"/>
</dbReference>
<keyword evidence="2" id="KW-0678">Repressor</keyword>
<dbReference type="InterPro" id="IPR006197">
    <property type="entry name" value="Peptidase_S24_LexA"/>
</dbReference>
<comment type="caution">
    <text evidence="14">The sequence shown here is derived from an EMBL/GenBank/DDBJ whole genome shotgun (WGS) entry which is preliminary data.</text>
</comment>
<dbReference type="InterPro" id="IPR015927">
    <property type="entry name" value="Peptidase_S24_S26A/B/C"/>
</dbReference>
<dbReference type="GO" id="GO:0004252">
    <property type="term" value="F:serine-type endopeptidase activity"/>
    <property type="evidence" value="ECO:0007669"/>
    <property type="project" value="UniProtKB-EC"/>
</dbReference>
<evidence type="ECO:0000256" key="12">
    <source>
        <dbReference type="RuleBase" id="RU003991"/>
    </source>
</evidence>
<dbReference type="InterPro" id="IPR050077">
    <property type="entry name" value="LexA_repressor"/>
</dbReference>
<dbReference type="Pfam" id="PF00717">
    <property type="entry name" value="Peptidase_S24"/>
    <property type="match status" value="1"/>
</dbReference>
<dbReference type="PANTHER" id="PTHR33516:SF2">
    <property type="entry name" value="LEXA REPRESSOR-RELATED"/>
    <property type="match status" value="1"/>
</dbReference>
<evidence type="ECO:0000256" key="5">
    <source>
        <dbReference type="ARBA" id="ARBA00022801"/>
    </source>
</evidence>
<dbReference type="InterPro" id="IPR036286">
    <property type="entry name" value="LexA/Signal_pep-like_sf"/>
</dbReference>
<dbReference type="SUPFAM" id="SSF51306">
    <property type="entry name" value="LexA/Signal peptidase"/>
    <property type="match status" value="1"/>
</dbReference>
<dbReference type="Proteomes" id="UP000448235">
    <property type="component" value="Unassembled WGS sequence"/>
</dbReference>
<keyword evidence="3" id="KW-0235">DNA replication</keyword>
<evidence type="ECO:0000256" key="1">
    <source>
        <dbReference type="ARBA" id="ARBA00007484"/>
    </source>
</evidence>
<dbReference type="PRINTS" id="PR00726">
    <property type="entry name" value="LEXASERPTASE"/>
</dbReference>
<dbReference type="RefSeq" id="WP_161423857.1">
    <property type="nucleotide sequence ID" value="NZ_JARWMY010000001.1"/>
</dbReference>
<keyword evidence="11" id="KW-0742">SOS response</keyword>
<organism evidence="14 15">
    <name type="scientific">Halomonas icarae</name>
    <dbReference type="NCBI Taxonomy" id="2691040"/>
    <lineage>
        <taxon>Bacteria</taxon>
        <taxon>Pseudomonadati</taxon>
        <taxon>Pseudomonadota</taxon>
        <taxon>Gammaproteobacteria</taxon>
        <taxon>Oceanospirillales</taxon>
        <taxon>Halomonadaceae</taxon>
        <taxon>Halomonas</taxon>
    </lineage>
</organism>
<evidence type="ECO:0000313" key="15">
    <source>
        <dbReference type="Proteomes" id="UP000448235"/>
    </source>
</evidence>
<protein>
    <submittedName>
        <fullName evidence="14">Repressor LexA</fullName>
        <ecNumber evidence="14">3.4.21.88</ecNumber>
    </submittedName>
</protein>
<keyword evidence="15" id="KW-1185">Reference proteome</keyword>
<dbReference type="InterPro" id="IPR006200">
    <property type="entry name" value="LexA"/>
</dbReference>
<evidence type="ECO:0000256" key="2">
    <source>
        <dbReference type="ARBA" id="ARBA00022491"/>
    </source>
</evidence>
<keyword evidence="9" id="KW-0804">Transcription</keyword>